<evidence type="ECO:0000256" key="9">
    <source>
        <dbReference type="SAM" id="SignalP"/>
    </source>
</evidence>
<dbReference type="SUPFAM" id="SSF48726">
    <property type="entry name" value="Immunoglobulin"/>
    <property type="match status" value="2"/>
</dbReference>
<dbReference type="PROSITE" id="PS50835">
    <property type="entry name" value="IG_LIKE"/>
    <property type="match status" value="1"/>
</dbReference>
<feature type="domain" description="Ig-like" evidence="10">
    <location>
        <begin position="281"/>
        <end position="359"/>
    </location>
</feature>
<feature type="signal peptide" evidence="9">
    <location>
        <begin position="1"/>
        <end position="21"/>
    </location>
</feature>
<accession>A0ABD0XHZ8</accession>
<evidence type="ECO:0000256" key="5">
    <source>
        <dbReference type="ARBA" id="ARBA00022989"/>
    </source>
</evidence>
<dbReference type="Gene3D" id="2.60.40.10">
    <property type="entry name" value="Immunoglobulins"/>
    <property type="match status" value="1"/>
</dbReference>
<dbReference type="AlphaFoldDB" id="A0ABD0XHZ8"/>
<dbReference type="PANTHER" id="PTHR32178">
    <property type="entry name" value="FAM187"/>
    <property type="match status" value="1"/>
</dbReference>
<keyword evidence="4 9" id="KW-0732">Signal</keyword>
<dbReference type="InterPro" id="IPR013783">
    <property type="entry name" value="Ig-like_fold"/>
</dbReference>
<evidence type="ECO:0000313" key="11">
    <source>
        <dbReference type="EMBL" id="KAL0992705.1"/>
    </source>
</evidence>
<dbReference type="Pfam" id="PF07686">
    <property type="entry name" value="V-set"/>
    <property type="match status" value="1"/>
</dbReference>
<name>A0ABD0XHZ8_UMBPY</name>
<comment type="caution">
    <text evidence="11">The sequence shown here is derived from an EMBL/GenBank/DDBJ whole genome shotgun (WGS) entry which is preliminary data.</text>
</comment>
<evidence type="ECO:0000256" key="4">
    <source>
        <dbReference type="ARBA" id="ARBA00022729"/>
    </source>
</evidence>
<dbReference type="PANTHER" id="PTHR32178:SF7">
    <property type="entry name" value="IG-LIKE V-TYPE DOMAIN-CONTAINING PROTEIN FAM187A"/>
    <property type="match status" value="1"/>
</dbReference>
<dbReference type="SMART" id="SM00409">
    <property type="entry name" value="IG"/>
    <property type="match status" value="2"/>
</dbReference>
<keyword evidence="3 8" id="KW-0812">Transmembrane</keyword>
<dbReference type="Proteomes" id="UP001557470">
    <property type="component" value="Unassembled WGS sequence"/>
</dbReference>
<evidence type="ECO:0000313" key="12">
    <source>
        <dbReference type="Proteomes" id="UP001557470"/>
    </source>
</evidence>
<gene>
    <name evidence="11" type="ORF">UPYG_G00097170</name>
</gene>
<proteinExistence type="inferred from homology"/>
<evidence type="ECO:0000256" key="7">
    <source>
        <dbReference type="ARBA" id="ARBA00023180"/>
    </source>
</evidence>
<keyword evidence="5 8" id="KW-1133">Transmembrane helix</keyword>
<keyword evidence="12" id="KW-1185">Reference proteome</keyword>
<dbReference type="InterPro" id="IPR003599">
    <property type="entry name" value="Ig_sub"/>
</dbReference>
<dbReference type="GO" id="GO:0016020">
    <property type="term" value="C:membrane"/>
    <property type="evidence" value="ECO:0007669"/>
    <property type="project" value="UniProtKB-SubCell"/>
</dbReference>
<evidence type="ECO:0000256" key="3">
    <source>
        <dbReference type="ARBA" id="ARBA00022692"/>
    </source>
</evidence>
<evidence type="ECO:0000256" key="8">
    <source>
        <dbReference type="SAM" id="Phobius"/>
    </source>
</evidence>
<dbReference type="SMART" id="SM00406">
    <property type="entry name" value="IGv"/>
    <property type="match status" value="1"/>
</dbReference>
<organism evidence="11 12">
    <name type="scientific">Umbra pygmaea</name>
    <name type="common">Eastern mudminnow</name>
    <dbReference type="NCBI Taxonomy" id="75934"/>
    <lineage>
        <taxon>Eukaryota</taxon>
        <taxon>Metazoa</taxon>
        <taxon>Chordata</taxon>
        <taxon>Craniata</taxon>
        <taxon>Vertebrata</taxon>
        <taxon>Euteleostomi</taxon>
        <taxon>Actinopterygii</taxon>
        <taxon>Neopterygii</taxon>
        <taxon>Teleostei</taxon>
        <taxon>Protacanthopterygii</taxon>
        <taxon>Esociformes</taxon>
        <taxon>Umbridae</taxon>
        <taxon>Umbra</taxon>
    </lineage>
</organism>
<protein>
    <recommendedName>
        <fullName evidence="10">Ig-like domain-containing protein</fullName>
    </recommendedName>
</protein>
<dbReference type="InterPro" id="IPR007110">
    <property type="entry name" value="Ig-like_dom"/>
</dbReference>
<comment type="similarity">
    <text evidence="2">Belongs to the FAM187 family.</text>
</comment>
<dbReference type="InterPro" id="IPR013106">
    <property type="entry name" value="Ig_V-set"/>
</dbReference>
<evidence type="ECO:0000256" key="2">
    <source>
        <dbReference type="ARBA" id="ARBA00008727"/>
    </source>
</evidence>
<evidence type="ECO:0000256" key="1">
    <source>
        <dbReference type="ARBA" id="ARBA00004479"/>
    </source>
</evidence>
<reference evidence="11 12" key="1">
    <citation type="submission" date="2024-06" db="EMBL/GenBank/DDBJ databases">
        <authorList>
            <person name="Pan Q."/>
            <person name="Wen M."/>
            <person name="Jouanno E."/>
            <person name="Zahm M."/>
            <person name="Klopp C."/>
            <person name="Cabau C."/>
            <person name="Louis A."/>
            <person name="Berthelot C."/>
            <person name="Parey E."/>
            <person name="Roest Crollius H."/>
            <person name="Montfort J."/>
            <person name="Robinson-Rechavi M."/>
            <person name="Bouchez O."/>
            <person name="Lampietro C."/>
            <person name="Lopez Roques C."/>
            <person name="Donnadieu C."/>
            <person name="Postlethwait J."/>
            <person name="Bobe J."/>
            <person name="Verreycken H."/>
            <person name="Guiguen Y."/>
        </authorList>
    </citation>
    <scope>NUCLEOTIDE SEQUENCE [LARGE SCALE GENOMIC DNA]</scope>
    <source>
        <strain evidence="11">Up_M1</strain>
        <tissue evidence="11">Testis</tissue>
    </source>
</reference>
<feature type="chain" id="PRO_5044755637" description="Ig-like domain-containing protein" evidence="9">
    <location>
        <begin position="22"/>
        <end position="426"/>
    </location>
</feature>
<dbReference type="InterPro" id="IPR036179">
    <property type="entry name" value="Ig-like_dom_sf"/>
</dbReference>
<comment type="subcellular location">
    <subcellularLocation>
        <location evidence="1">Membrane</location>
        <topology evidence="1">Single-pass type I membrane protein</topology>
    </subcellularLocation>
</comment>
<keyword evidence="6 8" id="KW-0472">Membrane</keyword>
<evidence type="ECO:0000256" key="6">
    <source>
        <dbReference type="ARBA" id="ARBA00023136"/>
    </source>
</evidence>
<keyword evidence="7" id="KW-0325">Glycoprotein</keyword>
<dbReference type="EMBL" id="JAGEUA010000003">
    <property type="protein sequence ID" value="KAL0992705.1"/>
    <property type="molecule type" value="Genomic_DNA"/>
</dbReference>
<evidence type="ECO:0000259" key="10">
    <source>
        <dbReference type="PROSITE" id="PS50835"/>
    </source>
</evidence>
<feature type="transmembrane region" description="Helical" evidence="8">
    <location>
        <begin position="390"/>
        <end position="412"/>
    </location>
</feature>
<sequence>MRTPVRHLSLLLLQNLSILLAYEAPEDKEDIFARKACPAFLVFDNTAYLSDMTIELPCHCKPEEAHSVVWYYQKQLGSLETRALTDFQGTTLVDPSKVGRVGDLRSRFSIRLFSLLIFRAQVEDAGHYLCGTTKGDFFYGYYVDVQEVVRVSFPWSRAQRLERAAAARAALRSSQDPPLFQVFTSFWPWSVCDRCGIRAEQTRVGFCYVKTDYLHIRYRLTSETVAPCGSAAVPHRFGLGGARQHNGAELGVRTCQVPCPPKPTPQPERQAMQQFLGYNDPAAQGIPVYYHNHPADTLLILSCPGAKPQHVLAWDKGSRPLYLSQYLERRNNTPRVYIDTGYHLQFSPVLVEDQGSYYCWNQGKKAAQIKLGVYNRLDSKRLFTDQESGYALKIIFLCYGGMTGLFVLIMLVKYSWYTVSPKVAKQ</sequence>
<dbReference type="InterPro" id="IPR039311">
    <property type="entry name" value="FAM187A/B"/>
</dbReference>